<reference evidence="2" key="2">
    <citation type="submission" date="2024-12" db="EMBL/GenBank/DDBJ databases">
        <authorList>
            <person name="Estrada K."/>
            <person name="Bobes R.J."/>
            <person name="Sanchez-Flores A."/>
            <person name="Laclette J.P."/>
        </authorList>
    </citation>
    <scope>NUCLEOTIDE SEQUENCE</scope>
    <source>
        <strain evidence="2">WFUcys</strain>
        <tissue evidence="2">Peritoneal cavity of infected mice</tissue>
    </source>
</reference>
<keyword evidence="4" id="KW-1185">Reference proteome</keyword>
<name>A0ABR4QDX3_9CEST</name>
<dbReference type="EMBL" id="JAKROA010000004">
    <property type="protein sequence ID" value="KAL5107528.1"/>
    <property type="molecule type" value="Genomic_DNA"/>
</dbReference>
<evidence type="ECO:0000313" key="3">
    <source>
        <dbReference type="EMBL" id="KAL5107898.1"/>
    </source>
</evidence>
<feature type="compositionally biased region" description="Basic and acidic residues" evidence="1">
    <location>
        <begin position="84"/>
        <end position="100"/>
    </location>
</feature>
<protein>
    <submittedName>
        <fullName evidence="2">Uncharacterized protein</fullName>
    </submittedName>
</protein>
<dbReference type="Proteomes" id="UP001651158">
    <property type="component" value="Unassembled WGS sequence"/>
</dbReference>
<sequence length="107" mass="11965">MPQTRIVMRKAKCTQLSVHAHGLEAKRRRQWGNAAAVQQRCVERDHDDGVLGRWCPRDEAAWWMEEVAVAVAVGVAVAVARGGEEKAEDIRCTERARQDSNLESSDP</sequence>
<gene>
    <name evidence="2" type="ORF">TcWFU_003175</name>
    <name evidence="3" type="ORF">TcWFU_006683</name>
</gene>
<organism evidence="2 4">
    <name type="scientific">Taenia crassiceps</name>
    <dbReference type="NCBI Taxonomy" id="6207"/>
    <lineage>
        <taxon>Eukaryota</taxon>
        <taxon>Metazoa</taxon>
        <taxon>Spiralia</taxon>
        <taxon>Lophotrochozoa</taxon>
        <taxon>Platyhelminthes</taxon>
        <taxon>Cestoda</taxon>
        <taxon>Eucestoda</taxon>
        <taxon>Cyclophyllidea</taxon>
        <taxon>Taeniidae</taxon>
        <taxon>Taenia</taxon>
    </lineage>
</organism>
<accession>A0ABR4QDX3</accession>
<evidence type="ECO:0000313" key="2">
    <source>
        <dbReference type="EMBL" id="KAL5107528.1"/>
    </source>
</evidence>
<evidence type="ECO:0000256" key="1">
    <source>
        <dbReference type="SAM" id="MobiDB-lite"/>
    </source>
</evidence>
<reference evidence="2 4" key="1">
    <citation type="journal article" date="2022" name="Front. Cell. Infect. Microbiol.">
        <title>The Genomes of Two Strains of Taenia crassiceps the Animal Model for the Study of Human Cysticercosis.</title>
        <authorList>
            <person name="Bobes R.J."/>
            <person name="Estrada K."/>
            <person name="Rios-Valencia D.G."/>
            <person name="Calderon-Gallegos A."/>
            <person name="de la Torre P."/>
            <person name="Carrero J.C."/>
            <person name="Sanchez-Flores A."/>
            <person name="Laclette J.P."/>
        </authorList>
    </citation>
    <scope>NUCLEOTIDE SEQUENCE [LARGE SCALE GENOMIC DNA]</scope>
    <source>
        <strain evidence="2">WFUcys</strain>
    </source>
</reference>
<feature type="region of interest" description="Disordered" evidence="1">
    <location>
        <begin position="84"/>
        <end position="107"/>
    </location>
</feature>
<dbReference type="EMBL" id="JAKROA010000004">
    <property type="protein sequence ID" value="KAL5107898.1"/>
    <property type="molecule type" value="Genomic_DNA"/>
</dbReference>
<evidence type="ECO:0000313" key="4">
    <source>
        <dbReference type="Proteomes" id="UP001651158"/>
    </source>
</evidence>
<proteinExistence type="predicted"/>
<comment type="caution">
    <text evidence="2">The sequence shown here is derived from an EMBL/GenBank/DDBJ whole genome shotgun (WGS) entry which is preliminary data.</text>
</comment>